<protein>
    <submittedName>
        <fullName evidence="4">Toxin to DNA-damage-inducible protein J</fullName>
    </submittedName>
</protein>
<evidence type="ECO:0000256" key="1">
    <source>
        <dbReference type="ARBA" id="ARBA00006226"/>
    </source>
</evidence>
<feature type="transmembrane region" description="Helical" evidence="3">
    <location>
        <begin position="72"/>
        <end position="96"/>
    </location>
</feature>
<organism evidence="4 5">
    <name type="scientific">Streptococcus downei MFe28</name>
    <dbReference type="NCBI Taxonomy" id="764290"/>
    <lineage>
        <taxon>Bacteria</taxon>
        <taxon>Bacillati</taxon>
        <taxon>Bacillota</taxon>
        <taxon>Bacilli</taxon>
        <taxon>Lactobacillales</taxon>
        <taxon>Streptococcaceae</taxon>
        <taxon>Streptococcus</taxon>
    </lineage>
</organism>
<accession>A0A380JFH9</accession>
<dbReference type="InterPro" id="IPR007712">
    <property type="entry name" value="RelE/ParE_toxin"/>
</dbReference>
<comment type="similarity">
    <text evidence="1">Belongs to the RelE toxin family.</text>
</comment>
<sequence>MAYKIVITPEAEEDLDQIYSYISQHFLSVQAADGTLANIKKTIVKLLEIPDLGIDVSNRLGRVFSESHRLRMILAGNYLVFYIVDQSSIVILRVLYQKRNWIELFKK</sequence>
<dbReference type="AlphaFoldDB" id="A0A380JFH9"/>
<dbReference type="Pfam" id="PF05016">
    <property type="entry name" value="ParE_toxin"/>
    <property type="match status" value="1"/>
</dbReference>
<dbReference type="Gene3D" id="3.30.2310.20">
    <property type="entry name" value="RelE-like"/>
    <property type="match status" value="1"/>
</dbReference>
<evidence type="ECO:0000313" key="4">
    <source>
        <dbReference type="EMBL" id="SUN35796.1"/>
    </source>
</evidence>
<gene>
    <name evidence="4" type="ORF">NCTC11391_00835</name>
</gene>
<dbReference type="PANTHER" id="PTHR33755">
    <property type="entry name" value="TOXIN PARE1-RELATED"/>
    <property type="match status" value="1"/>
</dbReference>
<proteinExistence type="inferred from homology"/>
<keyword evidence="3" id="KW-1133">Transmembrane helix</keyword>
<dbReference type="OrthoDB" id="362857at2"/>
<keyword evidence="2" id="KW-1277">Toxin-antitoxin system</keyword>
<keyword evidence="5" id="KW-1185">Reference proteome</keyword>
<dbReference type="RefSeq" id="WP_003000937.1">
    <property type="nucleotide sequence ID" value="NZ_UHFA01000002.1"/>
</dbReference>
<reference evidence="4 5" key="1">
    <citation type="submission" date="2018-06" db="EMBL/GenBank/DDBJ databases">
        <authorList>
            <consortium name="Pathogen Informatics"/>
            <person name="Doyle S."/>
        </authorList>
    </citation>
    <scope>NUCLEOTIDE SEQUENCE [LARGE SCALE GENOMIC DNA]</scope>
    <source>
        <strain evidence="5">NCTC 11391</strain>
    </source>
</reference>
<evidence type="ECO:0000256" key="2">
    <source>
        <dbReference type="ARBA" id="ARBA00022649"/>
    </source>
</evidence>
<evidence type="ECO:0000256" key="3">
    <source>
        <dbReference type="SAM" id="Phobius"/>
    </source>
</evidence>
<dbReference type="InterPro" id="IPR051803">
    <property type="entry name" value="TA_system_RelE-like_toxin"/>
</dbReference>
<evidence type="ECO:0000313" key="5">
    <source>
        <dbReference type="Proteomes" id="UP000254082"/>
    </source>
</evidence>
<dbReference type="Proteomes" id="UP000254082">
    <property type="component" value="Unassembled WGS sequence"/>
</dbReference>
<name>A0A380JFH9_STRDO</name>
<dbReference type="InterPro" id="IPR035093">
    <property type="entry name" value="RelE/ParE_toxin_dom_sf"/>
</dbReference>
<dbReference type="EMBL" id="UHFA01000002">
    <property type="protein sequence ID" value="SUN35796.1"/>
    <property type="molecule type" value="Genomic_DNA"/>
</dbReference>
<keyword evidence="3" id="KW-0812">Transmembrane</keyword>
<keyword evidence="3" id="KW-0472">Membrane</keyword>